<comment type="caution">
    <text evidence="3">The sequence shown here is derived from an EMBL/GenBank/DDBJ whole genome shotgun (WGS) entry which is preliminary data.</text>
</comment>
<dbReference type="InterPro" id="IPR001810">
    <property type="entry name" value="F-box_dom"/>
</dbReference>
<dbReference type="SUPFAM" id="SSF141255">
    <property type="entry name" value="YccV-like"/>
    <property type="match status" value="1"/>
</dbReference>
<dbReference type="Gene3D" id="1.20.1280.50">
    <property type="match status" value="1"/>
</dbReference>
<dbReference type="Pfam" id="PF08755">
    <property type="entry name" value="YccV-like"/>
    <property type="match status" value="1"/>
</dbReference>
<feature type="domain" description="Hemimethylated DNA-binding" evidence="2">
    <location>
        <begin position="544"/>
        <end position="648"/>
    </location>
</feature>
<dbReference type="PANTHER" id="PTHR31350">
    <property type="entry name" value="SI:DKEY-261L7.2"/>
    <property type="match status" value="1"/>
</dbReference>
<dbReference type="Proteomes" id="UP001320420">
    <property type="component" value="Unassembled WGS sequence"/>
</dbReference>
<evidence type="ECO:0000256" key="1">
    <source>
        <dbReference type="SAM" id="MobiDB-lite"/>
    </source>
</evidence>
<feature type="region of interest" description="Disordered" evidence="1">
    <location>
        <begin position="338"/>
        <end position="364"/>
    </location>
</feature>
<evidence type="ECO:0000259" key="2">
    <source>
        <dbReference type="SMART" id="SM00992"/>
    </source>
</evidence>
<sequence>MDKDPDHPPPPPLLRLPDELLVAIASELPAACASDTVAFGRTCRRAHTATREPRLWRRHCTATWRHWETGPGPEELAAQLALPPGQTDWHGIYCDRARSDAECQRLFDEMLASQRGRCRRMEQIAARRYGVKDLLLRLKDETPDAADDVLARRYYASATLARMHRGVAVGVWMRAKREQVQTTTTTTTTTTATVKLEEALGALDLFIQSGEKGDIRDIAGELDHLAQCIKDEHTAAAAAAASAATDTTEEGAGFDTLTIRQKAVRIAQYLRSKGLMGMPDGTQYRALRNNFIGLALFSRVPSSLPLQSVAIYCAVAERLGVDARPCNFPGHVHAVVQAPPNQTLDGGGDGETQGSNDDGDDDDVDISSKVMYMDPWGSSDEVPRSQVFLQRFIFTPADEQAYLRGSGSTTVVEMTLRSCRNIAASTEGRLLAHPSESDLDAEAARYAMIWASFVLGGEVGPQYFLSHLIGRFGSYFSRDIGILDDMLAADDETVARAGAGAVGEGTLFLDEPTRRTAVELIKRERAADRSGKHPRPRDAEAKAEVKYSIGQYFRHRRYDYTGFIIGWDRQCSAGPSWINQMGVLELPHGAEQPFYHVISDDKSDRYVAQENIDVTPEVVGDSPPPVLMEMAGQYFKRWDRENIRFISNIRDEYPDD</sequence>
<dbReference type="InterPro" id="IPR036623">
    <property type="entry name" value="Hemimethylated_DNA-bd_sf"/>
</dbReference>
<dbReference type="Pfam" id="PF13369">
    <property type="entry name" value="Transglut_core2"/>
    <property type="match status" value="1"/>
</dbReference>
<protein>
    <recommendedName>
        <fullName evidence="2">Hemimethylated DNA-binding domain-containing protein</fullName>
    </recommendedName>
</protein>
<accession>A0AAN9ULU2</accession>
<dbReference type="InterPro" id="IPR011722">
    <property type="entry name" value="Hemimethylated_DNA-bd_dom"/>
</dbReference>
<keyword evidence="4" id="KW-1185">Reference proteome</keyword>
<organism evidence="3 4">
    <name type="scientific">Diatrype stigma</name>
    <dbReference type="NCBI Taxonomy" id="117547"/>
    <lineage>
        <taxon>Eukaryota</taxon>
        <taxon>Fungi</taxon>
        <taxon>Dikarya</taxon>
        <taxon>Ascomycota</taxon>
        <taxon>Pezizomycotina</taxon>
        <taxon>Sordariomycetes</taxon>
        <taxon>Xylariomycetidae</taxon>
        <taxon>Xylariales</taxon>
        <taxon>Diatrypaceae</taxon>
        <taxon>Diatrype</taxon>
    </lineage>
</organism>
<reference evidence="3 4" key="1">
    <citation type="submission" date="2024-02" db="EMBL/GenBank/DDBJ databases">
        <title>De novo assembly and annotation of 12 fungi associated with fruit tree decline syndrome in Ontario, Canada.</title>
        <authorList>
            <person name="Sulman M."/>
            <person name="Ellouze W."/>
            <person name="Ilyukhin E."/>
        </authorList>
    </citation>
    <scope>NUCLEOTIDE SEQUENCE [LARGE SCALE GENOMIC DNA]</scope>
    <source>
        <strain evidence="3 4">M11/M66-122</strain>
    </source>
</reference>
<gene>
    <name evidence="3" type="ORF">SLS62_006984</name>
</gene>
<dbReference type="SMART" id="SM00992">
    <property type="entry name" value="YccV-like"/>
    <property type="match status" value="1"/>
</dbReference>
<dbReference type="PANTHER" id="PTHR31350:SF27">
    <property type="entry name" value="HEMIMETHYLATED DNA-BINDING DOMAIN-CONTAINING PROTEIN"/>
    <property type="match status" value="1"/>
</dbReference>
<dbReference type="Pfam" id="PF12937">
    <property type="entry name" value="F-box-like"/>
    <property type="match status" value="1"/>
</dbReference>
<dbReference type="InterPro" id="IPR032698">
    <property type="entry name" value="SirB1_N"/>
</dbReference>
<evidence type="ECO:0000313" key="3">
    <source>
        <dbReference type="EMBL" id="KAK7750999.1"/>
    </source>
</evidence>
<dbReference type="Gene3D" id="2.30.30.390">
    <property type="entry name" value="Hemimethylated DNA-binding domain"/>
    <property type="match status" value="1"/>
</dbReference>
<dbReference type="AlphaFoldDB" id="A0AAN9ULU2"/>
<dbReference type="SUPFAM" id="SSF81383">
    <property type="entry name" value="F-box domain"/>
    <property type="match status" value="1"/>
</dbReference>
<name>A0AAN9ULU2_9PEZI</name>
<dbReference type="InterPro" id="IPR036047">
    <property type="entry name" value="F-box-like_dom_sf"/>
</dbReference>
<dbReference type="EMBL" id="JAKJXP020000055">
    <property type="protein sequence ID" value="KAK7750999.1"/>
    <property type="molecule type" value="Genomic_DNA"/>
</dbReference>
<proteinExistence type="predicted"/>
<dbReference type="GO" id="GO:0003677">
    <property type="term" value="F:DNA binding"/>
    <property type="evidence" value="ECO:0007669"/>
    <property type="project" value="InterPro"/>
</dbReference>
<evidence type="ECO:0000313" key="4">
    <source>
        <dbReference type="Proteomes" id="UP001320420"/>
    </source>
</evidence>
<dbReference type="NCBIfam" id="TIGR02097">
    <property type="entry name" value="yccV"/>
    <property type="match status" value="1"/>
</dbReference>